<feature type="coiled-coil region" evidence="1">
    <location>
        <begin position="40"/>
        <end position="74"/>
    </location>
</feature>
<organism evidence="3 4">
    <name type="scientific">Halobacillus amylolyticus</name>
    <dbReference type="NCBI Taxonomy" id="2932259"/>
    <lineage>
        <taxon>Bacteria</taxon>
        <taxon>Bacillati</taxon>
        <taxon>Bacillota</taxon>
        <taxon>Bacilli</taxon>
        <taxon>Bacillales</taxon>
        <taxon>Bacillaceae</taxon>
        <taxon>Halobacillus</taxon>
    </lineage>
</organism>
<reference evidence="3" key="1">
    <citation type="submission" date="2022-04" db="EMBL/GenBank/DDBJ databases">
        <title>Halobacillus sp. isolated from saltern.</title>
        <authorList>
            <person name="Won M."/>
            <person name="Lee C.-M."/>
            <person name="Woen H.-Y."/>
            <person name="Kwon S.-W."/>
        </authorList>
    </citation>
    <scope>NUCLEOTIDE SEQUENCE</scope>
    <source>
        <strain evidence="3">SSHM10-5</strain>
        <plasmid evidence="3">unnamed1</plasmid>
    </source>
</reference>
<accession>A0ABY4HH53</accession>
<keyword evidence="1" id="KW-0175">Coiled coil</keyword>
<evidence type="ECO:0000313" key="3">
    <source>
        <dbReference type="EMBL" id="UOR14106.1"/>
    </source>
</evidence>
<feature type="transmembrane region" description="Helical" evidence="2">
    <location>
        <begin position="23"/>
        <end position="40"/>
    </location>
</feature>
<evidence type="ECO:0000256" key="2">
    <source>
        <dbReference type="SAM" id="Phobius"/>
    </source>
</evidence>
<sequence>MAFIFTVMSVDSVMTESFKLKKGYLFILVYVGFGVAYFITHHNKEKINDKEREIRRLKDENTEQRENLKDHAKSLWKEMTKINVHAHNENVLKVFEKFIMNNSNVVAVELYDYYFQDGSGDTDVTIKINHSLGLVMENKDHNTILQNYYHIPKHTLDKFNTARYMFHATYNQLEDKKPLIQFFTEIRKELSGKDIEYNKNDVIKFALLVLAGGLIDEFLQRVDNSKVRDVDLLEKGNEGKTQDLFEKAKTGILRGILDDGEFYSFNYKKKNGVPDKEKRLYVTRKVLMRGKPSIFVITVDNNENVNDKSLMDSFIRLLEIEQSIEVEYNNNKDGVRRT</sequence>
<keyword evidence="2" id="KW-0812">Transmembrane</keyword>
<geneLocation type="plasmid" evidence="3 4">
    <name>unnamed1</name>
</geneLocation>
<evidence type="ECO:0000313" key="4">
    <source>
        <dbReference type="Proteomes" id="UP000830326"/>
    </source>
</evidence>
<keyword evidence="2" id="KW-1133">Transmembrane helix</keyword>
<keyword evidence="4" id="KW-1185">Reference proteome</keyword>
<keyword evidence="3" id="KW-0614">Plasmid</keyword>
<protein>
    <submittedName>
        <fullName evidence="3">Uncharacterized protein</fullName>
    </submittedName>
</protein>
<dbReference type="EMBL" id="CP095076">
    <property type="protein sequence ID" value="UOR14106.1"/>
    <property type="molecule type" value="Genomic_DNA"/>
</dbReference>
<evidence type="ECO:0000256" key="1">
    <source>
        <dbReference type="SAM" id="Coils"/>
    </source>
</evidence>
<proteinExistence type="predicted"/>
<name>A0ABY4HH53_9BACI</name>
<keyword evidence="2" id="KW-0472">Membrane</keyword>
<gene>
    <name evidence="3" type="ORF">MUO15_21360</name>
</gene>
<dbReference type="RefSeq" id="WP_245036212.1">
    <property type="nucleotide sequence ID" value="NZ_CP095076.1"/>
</dbReference>
<dbReference type="Proteomes" id="UP000830326">
    <property type="component" value="Plasmid unnamed1"/>
</dbReference>